<dbReference type="PANTHER" id="PTHR23242">
    <property type="entry name" value="TRANSCRIPTION FACTOR HOXA13"/>
    <property type="match status" value="1"/>
</dbReference>
<proteinExistence type="predicted"/>
<keyword evidence="2" id="KW-1185">Reference proteome</keyword>
<dbReference type="EMBL" id="JACHMY010000001">
    <property type="protein sequence ID" value="MBB5839915.1"/>
    <property type="molecule type" value="Genomic_DNA"/>
</dbReference>
<comment type="caution">
    <text evidence="1">The sequence shown here is derived from an EMBL/GenBank/DDBJ whole genome shotgun (WGS) entry which is preliminary data.</text>
</comment>
<dbReference type="Proteomes" id="UP000549971">
    <property type="component" value="Unassembled WGS sequence"/>
</dbReference>
<evidence type="ECO:0000313" key="1">
    <source>
        <dbReference type="EMBL" id="MBB5839915.1"/>
    </source>
</evidence>
<dbReference type="InterPro" id="IPR005506">
    <property type="entry name" value="DUF312_ALF"/>
</dbReference>
<name>A0A7W9JDD5_9ACTN</name>
<evidence type="ECO:0000313" key="2">
    <source>
        <dbReference type="Proteomes" id="UP000549971"/>
    </source>
</evidence>
<sequence length="1287" mass="134257">MAGRSKQAGSGIRTTVAWRSRRRRVRMAIAAVVIGALGASYLVSTGQPAAANEAASAEPRECVRAAVVAAWESGGPQVKAAARTALLGDEAAVCAFVNERWAELEDADRSILANQMHATGGPSTKAAVTQALDAEDPEVLRTFLESGWRDPWHADQEIRINQMVQTGGPQLRAAATRAIDAGSVDGLRQFLESGWEGPHHADLEVRVNQIHATGGALVKQGAQRALDAGNVQALTRFIEVDWGVAAARDHERNSLTDLLRAAKEAGAEAKAETLAAKEQADRAVAEADAARRAAITARDAANAAAGNQRDAEIAAGNAARAAQQAAAAAQQAVGAANEAAAAAREASRAAVRVALAASLAQTKAAEASKAAAAARLDKNAAGAARDAARAARVAAEGANTAGAAIQGAVDALNQVRAAANAASSAGANATAAETAAKEAAAAATRAGADASKVYAAAQRARAASLRASRAAAAAIAYANTAATEAIKARNAALAAAANATRAATAAEDAAEHAGNAANAAALAREHAQAAEAAATAAQTAAEQAGAIYTAAREADRERLEVAHEQGLEAAREASRIIQTDGLDVPSYDQPQADWHTPAVSAALEVIADPGTSREVAVAKGREVALAMVRMPGTWTNEAARDALAGDDEQILTFVRGGLAEAEGMDDRTTLAGLGSTGTPAMQAAIKTAARGTDAQVSAFLRNVTYPERVDEDTLAVNRILAAARKNGDQHTVDAATHALDDGSANTLRAFVKTGQHAAREADEEIKVNQVLARAPEGSELRIAADIALQGPRAFRTKFIEQGHYQAALRDQDTAAHEEVVASLVTQAEEAASRALENSMRAWESAARAAGAAAEAAEHAAAAEQAARDASAHATAAAAAASRAHASANQAAASARTAISAAASAHKSAASAAQSATWARISLSKAQKFANQAIDSANEARRLAEEAGQSVIEAAAEYDRALGAAYRLMTDELVAQAAAATGTCRNPLLPGEFTAEGYNLDCLQDIADNTVELVEDGFDPTQLAYKQGVFCENLYGRGGPLFDRCLAHVLSPTFMTDVLTDGIGDLLDTIHAMVAGLSAILEEVAVWRLCKGPCKKLYKILTGDVLEYDTFSEWLYWRQVEAREESTSVSHWRDVAVGNWNMVQWYFENSCFAPPSGMSIAAAPKYHHCATQKARSALSQAGWTPRVYDVGGGFTASLKIEHMVHIMIRHMWEYFGTEAKSTQTYFAPTDTIASVTGYLDRVVRQNAVGIRAYLNGTRSSSQFTLVIDGYTYVLGMRRDGSIGQFYRK</sequence>
<dbReference type="PANTHER" id="PTHR23242:SF9">
    <property type="entry name" value="TRANSCRIPTION FACTOR HOXA13"/>
    <property type="match status" value="1"/>
</dbReference>
<dbReference type="Pfam" id="PF03752">
    <property type="entry name" value="ALF"/>
    <property type="match status" value="5"/>
</dbReference>
<organism evidence="1 2">
    <name type="scientific">Kribbella italica</name>
    <dbReference type="NCBI Taxonomy" id="1540520"/>
    <lineage>
        <taxon>Bacteria</taxon>
        <taxon>Bacillati</taxon>
        <taxon>Actinomycetota</taxon>
        <taxon>Actinomycetes</taxon>
        <taxon>Propionibacteriales</taxon>
        <taxon>Kribbellaceae</taxon>
        <taxon>Kribbella</taxon>
    </lineage>
</organism>
<evidence type="ECO:0008006" key="3">
    <source>
        <dbReference type="Google" id="ProtNLM"/>
    </source>
</evidence>
<accession>A0A7W9JDD5</accession>
<gene>
    <name evidence="1" type="ORF">HDA39_006649</name>
</gene>
<dbReference type="RefSeq" id="WP_184801902.1">
    <property type="nucleotide sequence ID" value="NZ_JACHMY010000001.1"/>
</dbReference>
<reference evidence="1 2" key="1">
    <citation type="submission" date="2020-08" db="EMBL/GenBank/DDBJ databases">
        <title>Sequencing the genomes of 1000 actinobacteria strains.</title>
        <authorList>
            <person name="Klenk H.-P."/>
        </authorList>
    </citation>
    <scope>NUCLEOTIDE SEQUENCE [LARGE SCALE GENOMIC DNA]</scope>
    <source>
        <strain evidence="1 2">DSM 28967</strain>
    </source>
</reference>
<protein>
    <recommendedName>
        <fullName evidence="3">Methyl-accepting transducer domain-containing protein</fullName>
    </recommendedName>
</protein>